<sequence>MEAIIKGQNEKKEQFPKIITWSQCWDTGLGAAIQNASSGRAPVLIFADLSPFTIAGEMRGSRSEYIHWIQDVPDQKLIVGQYGRFTSDIKTGKNIKQMVDRALHFACSIPADPVYLTSARDVNY</sequence>
<dbReference type="Gene3D" id="3.40.50.970">
    <property type="match status" value="1"/>
</dbReference>
<accession>A0A1E1K5S3</accession>
<evidence type="ECO:0000313" key="2">
    <source>
        <dbReference type="Proteomes" id="UP000178912"/>
    </source>
</evidence>
<dbReference type="AlphaFoldDB" id="A0A1E1K5S3"/>
<protein>
    <submittedName>
        <fullName evidence="1">Uncharacterized protein</fullName>
    </submittedName>
</protein>
<dbReference type="SUPFAM" id="SSF52518">
    <property type="entry name" value="Thiamin diphosphate-binding fold (THDP-binding)"/>
    <property type="match status" value="1"/>
</dbReference>
<dbReference type="OrthoDB" id="2867507at2759"/>
<dbReference type="InterPro" id="IPR029061">
    <property type="entry name" value="THDP-binding"/>
</dbReference>
<dbReference type="EMBL" id="FJUX01000015">
    <property type="protein sequence ID" value="CZS93362.1"/>
    <property type="molecule type" value="Genomic_DNA"/>
</dbReference>
<dbReference type="Proteomes" id="UP000178912">
    <property type="component" value="Unassembled WGS sequence"/>
</dbReference>
<proteinExistence type="predicted"/>
<gene>
    <name evidence="1" type="ORF">RAG0_03695</name>
</gene>
<reference evidence="2" key="1">
    <citation type="submission" date="2016-03" db="EMBL/GenBank/DDBJ databases">
        <authorList>
            <person name="Guldener U."/>
        </authorList>
    </citation>
    <scope>NUCLEOTIDE SEQUENCE [LARGE SCALE GENOMIC DNA]</scope>
    <source>
        <strain evidence="2">04CH-RAC-A.6.1</strain>
    </source>
</reference>
<keyword evidence="2" id="KW-1185">Reference proteome</keyword>
<organism evidence="1 2">
    <name type="scientific">Rhynchosporium agropyri</name>
    <dbReference type="NCBI Taxonomy" id="914238"/>
    <lineage>
        <taxon>Eukaryota</taxon>
        <taxon>Fungi</taxon>
        <taxon>Dikarya</taxon>
        <taxon>Ascomycota</taxon>
        <taxon>Pezizomycotina</taxon>
        <taxon>Leotiomycetes</taxon>
        <taxon>Helotiales</taxon>
        <taxon>Ploettnerulaceae</taxon>
        <taxon>Rhynchosporium</taxon>
    </lineage>
</organism>
<evidence type="ECO:0000313" key="1">
    <source>
        <dbReference type="EMBL" id="CZS93362.1"/>
    </source>
</evidence>
<name>A0A1E1K5S3_9HELO</name>